<dbReference type="RefSeq" id="WP_143741399.1">
    <property type="nucleotide sequence ID" value="NZ_PDJE01000001.1"/>
</dbReference>
<feature type="transmembrane region" description="Helical" evidence="1">
    <location>
        <begin position="122"/>
        <end position="140"/>
    </location>
</feature>
<comment type="caution">
    <text evidence="3">The sequence shown here is derived from an EMBL/GenBank/DDBJ whole genome shotgun (WGS) entry which is preliminary data.</text>
</comment>
<keyword evidence="4" id="KW-1185">Reference proteome</keyword>
<keyword evidence="1" id="KW-0812">Transmembrane</keyword>
<feature type="transmembrane region" description="Helical" evidence="1">
    <location>
        <begin position="88"/>
        <end position="110"/>
    </location>
</feature>
<accession>A0A2A9DWN9</accession>
<dbReference type="Pfam" id="PF04892">
    <property type="entry name" value="VanZ"/>
    <property type="match status" value="1"/>
</dbReference>
<dbReference type="Proteomes" id="UP000221369">
    <property type="component" value="Unassembled WGS sequence"/>
</dbReference>
<gene>
    <name evidence="3" type="ORF">ATJ78_1958</name>
</gene>
<dbReference type="EMBL" id="PDJE01000001">
    <property type="protein sequence ID" value="PFG31013.1"/>
    <property type="molecule type" value="Genomic_DNA"/>
</dbReference>
<proteinExistence type="predicted"/>
<dbReference type="InterPro" id="IPR006976">
    <property type="entry name" value="VanZ-like"/>
</dbReference>
<keyword evidence="1" id="KW-1133">Transmembrane helix</keyword>
<evidence type="ECO:0000313" key="3">
    <source>
        <dbReference type="EMBL" id="PFG31013.1"/>
    </source>
</evidence>
<reference evidence="3 4" key="1">
    <citation type="submission" date="2017-10" db="EMBL/GenBank/DDBJ databases">
        <title>Sequencing the genomes of 1000 actinobacteria strains.</title>
        <authorList>
            <person name="Klenk H.-P."/>
        </authorList>
    </citation>
    <scope>NUCLEOTIDE SEQUENCE [LARGE SCALE GENOMIC DNA]</scope>
    <source>
        <strain evidence="3 4">DSM 21798</strain>
    </source>
</reference>
<evidence type="ECO:0000259" key="2">
    <source>
        <dbReference type="Pfam" id="PF04892"/>
    </source>
</evidence>
<name>A0A2A9DWN9_9MICO</name>
<dbReference type="AlphaFoldDB" id="A0A2A9DWN9"/>
<dbReference type="PANTHER" id="PTHR36834:SF1">
    <property type="entry name" value="INTEGRAL MEMBRANE PROTEIN"/>
    <property type="match status" value="1"/>
</dbReference>
<feature type="transmembrane region" description="Helical" evidence="1">
    <location>
        <begin position="12"/>
        <end position="30"/>
    </location>
</feature>
<organism evidence="3 4">
    <name type="scientific">Paramicrobacterium agarici</name>
    <dbReference type="NCBI Taxonomy" id="630514"/>
    <lineage>
        <taxon>Bacteria</taxon>
        <taxon>Bacillati</taxon>
        <taxon>Actinomycetota</taxon>
        <taxon>Actinomycetes</taxon>
        <taxon>Micrococcales</taxon>
        <taxon>Microbacteriaceae</taxon>
        <taxon>Paramicrobacterium</taxon>
    </lineage>
</organism>
<protein>
    <submittedName>
        <fullName evidence="3">VanZ like protein</fullName>
    </submittedName>
</protein>
<sequence>MRHNRGMLRRRTLFGVLTLVYAMFIAAITLTPEPFGDGVEGTIDRALQALSQHPLTSWITYTLVEFVANIGMLVPFGLFVALCAGRRLWWVGAVASLAYTVFIESFQALVLSATRYATISDVIANSVGGLVGALVVYLAATATDARTRRRSASSTSGT</sequence>
<keyword evidence="1" id="KW-0472">Membrane</keyword>
<feature type="transmembrane region" description="Helical" evidence="1">
    <location>
        <begin position="58"/>
        <end position="81"/>
    </location>
</feature>
<dbReference type="PANTHER" id="PTHR36834">
    <property type="entry name" value="MEMBRANE PROTEIN-RELATED"/>
    <property type="match status" value="1"/>
</dbReference>
<evidence type="ECO:0000256" key="1">
    <source>
        <dbReference type="SAM" id="Phobius"/>
    </source>
</evidence>
<dbReference type="InterPro" id="IPR053150">
    <property type="entry name" value="Teicoplanin_resist-assoc"/>
</dbReference>
<feature type="domain" description="VanZ-like" evidence="2">
    <location>
        <begin position="19"/>
        <end position="138"/>
    </location>
</feature>
<evidence type="ECO:0000313" key="4">
    <source>
        <dbReference type="Proteomes" id="UP000221369"/>
    </source>
</evidence>